<reference evidence="4 5" key="1">
    <citation type="submission" date="2016-10" db="EMBL/GenBank/DDBJ databases">
        <authorList>
            <person name="de Groot N.N."/>
        </authorList>
    </citation>
    <scope>NUCLEOTIDE SEQUENCE [LARGE SCALE GENOMIC DNA]</scope>
    <source>
        <strain evidence="4 5">IBRC-M 10780</strain>
    </source>
</reference>
<organism evidence="4 5">
    <name type="scientific">Oceanobacillus limi</name>
    <dbReference type="NCBI Taxonomy" id="930131"/>
    <lineage>
        <taxon>Bacteria</taxon>
        <taxon>Bacillati</taxon>
        <taxon>Bacillota</taxon>
        <taxon>Bacilli</taxon>
        <taxon>Bacillales</taxon>
        <taxon>Bacillaceae</taxon>
        <taxon>Oceanobacillus</taxon>
    </lineage>
</organism>
<dbReference type="PANTHER" id="PTHR44196:SF1">
    <property type="entry name" value="DEHYDROGENASE_REDUCTASE SDR FAMILY MEMBER 7B"/>
    <property type="match status" value="1"/>
</dbReference>
<comment type="similarity">
    <text evidence="1 3">Belongs to the short-chain dehydrogenases/reductases (SDR) family.</text>
</comment>
<name>A0A1H9ZKB0_9BACI</name>
<dbReference type="Pfam" id="PF00106">
    <property type="entry name" value="adh_short"/>
    <property type="match status" value="1"/>
</dbReference>
<proteinExistence type="inferred from homology"/>
<gene>
    <name evidence="4" type="ORF">SAMN05216389_102320</name>
</gene>
<sequence length="266" mass="30077">MQDKLKNKKIIVTGASGGIGARIAWHIALNGGIPILLARSMEKLTEIQSKISRELQQECFVVQVDLTEANSVIKTFDRILLEHGKVHGLINNAGIGIFKEVSELSWEQIEKMFQVNVFALVKGTKVLLPHFLSQEEDHNHIVNIASQAGKMATPKSSAYAATKHAILGFTNALRMEVKNSKIFVTSVNLGPVRTGFFDVADPDGTYQRNIEKYMLDPDIVAQRVVHHLFRQKREINLPWWMEVGSKIYNLFPKFMESVLKNQFHKK</sequence>
<dbReference type="SUPFAM" id="SSF51735">
    <property type="entry name" value="NAD(P)-binding Rossmann-fold domains"/>
    <property type="match status" value="1"/>
</dbReference>
<evidence type="ECO:0000313" key="4">
    <source>
        <dbReference type="EMBL" id="SES82057.1"/>
    </source>
</evidence>
<dbReference type="AlphaFoldDB" id="A0A1H9ZKB0"/>
<keyword evidence="2" id="KW-0560">Oxidoreductase</keyword>
<dbReference type="PRINTS" id="PR00080">
    <property type="entry name" value="SDRFAMILY"/>
</dbReference>
<evidence type="ECO:0000256" key="3">
    <source>
        <dbReference type="RuleBase" id="RU000363"/>
    </source>
</evidence>
<evidence type="ECO:0000256" key="2">
    <source>
        <dbReference type="ARBA" id="ARBA00023002"/>
    </source>
</evidence>
<evidence type="ECO:0008006" key="6">
    <source>
        <dbReference type="Google" id="ProtNLM"/>
    </source>
</evidence>
<dbReference type="PROSITE" id="PS00061">
    <property type="entry name" value="ADH_SHORT"/>
    <property type="match status" value="1"/>
</dbReference>
<dbReference type="OrthoDB" id="9793345at2"/>
<evidence type="ECO:0000313" key="5">
    <source>
        <dbReference type="Proteomes" id="UP000198618"/>
    </source>
</evidence>
<dbReference type="GO" id="GO:0016020">
    <property type="term" value="C:membrane"/>
    <property type="evidence" value="ECO:0007669"/>
    <property type="project" value="TreeGrafter"/>
</dbReference>
<dbReference type="STRING" id="930131.SAMN05216389_102320"/>
<dbReference type="Gene3D" id="3.40.50.720">
    <property type="entry name" value="NAD(P)-binding Rossmann-like Domain"/>
    <property type="match status" value="1"/>
</dbReference>
<accession>A0A1H9ZKB0</accession>
<dbReference type="InterPro" id="IPR020904">
    <property type="entry name" value="Sc_DH/Rdtase_CS"/>
</dbReference>
<dbReference type="InterPro" id="IPR036291">
    <property type="entry name" value="NAD(P)-bd_dom_sf"/>
</dbReference>
<evidence type="ECO:0000256" key="1">
    <source>
        <dbReference type="ARBA" id="ARBA00006484"/>
    </source>
</evidence>
<dbReference type="PANTHER" id="PTHR44196">
    <property type="entry name" value="DEHYDROGENASE/REDUCTASE SDR FAMILY MEMBER 7B"/>
    <property type="match status" value="1"/>
</dbReference>
<dbReference type="GO" id="GO:0016491">
    <property type="term" value="F:oxidoreductase activity"/>
    <property type="evidence" value="ECO:0007669"/>
    <property type="project" value="UniProtKB-KW"/>
</dbReference>
<keyword evidence="5" id="KW-1185">Reference proteome</keyword>
<dbReference type="PRINTS" id="PR00081">
    <property type="entry name" value="GDHRDH"/>
</dbReference>
<protein>
    <recommendedName>
        <fullName evidence="6">Short-chain dehydrogenase</fullName>
    </recommendedName>
</protein>
<dbReference type="Proteomes" id="UP000198618">
    <property type="component" value="Unassembled WGS sequence"/>
</dbReference>
<dbReference type="InterPro" id="IPR002347">
    <property type="entry name" value="SDR_fam"/>
</dbReference>
<dbReference type="RefSeq" id="WP_090867024.1">
    <property type="nucleotide sequence ID" value="NZ_FOHE01000002.1"/>
</dbReference>
<dbReference type="EMBL" id="FOHE01000002">
    <property type="protein sequence ID" value="SES82057.1"/>
    <property type="molecule type" value="Genomic_DNA"/>
</dbReference>